<proteinExistence type="predicted"/>
<keyword evidence="2" id="KW-1185">Reference proteome</keyword>
<dbReference type="EMBL" id="ACFU01000004">
    <property type="protein sequence ID" value="EEF14833.1"/>
    <property type="molecule type" value="Genomic_DNA"/>
</dbReference>
<organism evidence="1 2">
    <name type="scientific">Campylobacter rectus RM3267</name>
    <dbReference type="NCBI Taxonomy" id="553218"/>
    <lineage>
        <taxon>Bacteria</taxon>
        <taxon>Pseudomonadati</taxon>
        <taxon>Campylobacterota</taxon>
        <taxon>Epsilonproteobacteria</taxon>
        <taxon>Campylobacterales</taxon>
        <taxon>Campylobacteraceae</taxon>
        <taxon>Campylobacter</taxon>
    </lineage>
</organism>
<reference evidence="1 2" key="1">
    <citation type="submission" date="2008-08" db="EMBL/GenBank/DDBJ databases">
        <authorList>
            <person name="Madupu R."/>
            <person name="Durkin A.S."/>
            <person name="Torralba M."/>
            <person name="Methe B."/>
            <person name="Sutton G.G."/>
            <person name="Strausberg R.L."/>
            <person name="Nelson K.E."/>
        </authorList>
    </citation>
    <scope>NUCLEOTIDE SEQUENCE [LARGE SCALE GENOMIC DNA]</scope>
    <source>
        <strain evidence="1 2">RM3267</strain>
    </source>
</reference>
<protein>
    <submittedName>
        <fullName evidence="1">Uncharacterized protein</fullName>
    </submittedName>
</protein>
<gene>
    <name evidence="1" type="ORF">CAMRE0001_0723</name>
</gene>
<dbReference type="AlphaFoldDB" id="B9CZN3"/>
<dbReference type="STRING" id="553218.CAMRE0001_0723"/>
<evidence type="ECO:0000313" key="1">
    <source>
        <dbReference type="EMBL" id="EEF14833.1"/>
    </source>
</evidence>
<name>B9CZN3_CAMRE</name>
<accession>B9CZN3</accession>
<evidence type="ECO:0000313" key="2">
    <source>
        <dbReference type="Proteomes" id="UP000003082"/>
    </source>
</evidence>
<dbReference type="Proteomes" id="UP000003082">
    <property type="component" value="Unassembled WGS sequence"/>
</dbReference>
<comment type="caution">
    <text evidence="1">The sequence shown here is derived from an EMBL/GenBank/DDBJ whole genome shotgun (WGS) entry which is preliminary data.</text>
</comment>
<sequence length="65" mass="7436">MKLSKKAPPFFYNPLSPTTREVAALRVDLSGAYAPYFKFSIFKLRVLASKFKNLRLICDFGDAKF</sequence>